<organism evidence="2 3">
    <name type="scientific">Limibacillus halophilus</name>
    <dbReference type="NCBI Taxonomy" id="1579333"/>
    <lineage>
        <taxon>Bacteria</taxon>
        <taxon>Pseudomonadati</taxon>
        <taxon>Pseudomonadota</taxon>
        <taxon>Alphaproteobacteria</taxon>
        <taxon>Rhodospirillales</taxon>
        <taxon>Rhodovibrionaceae</taxon>
        <taxon>Limibacillus</taxon>
    </lineage>
</organism>
<keyword evidence="3" id="KW-1185">Reference proteome</keyword>
<dbReference type="AlphaFoldDB" id="A0A839ST38"/>
<keyword evidence="1" id="KW-0812">Transmembrane</keyword>
<feature type="transmembrane region" description="Helical" evidence="1">
    <location>
        <begin position="12"/>
        <end position="30"/>
    </location>
</feature>
<evidence type="ECO:0000256" key="1">
    <source>
        <dbReference type="SAM" id="Phobius"/>
    </source>
</evidence>
<dbReference type="RefSeq" id="WP_183415670.1">
    <property type="nucleotide sequence ID" value="NZ_JACHXA010000002.1"/>
</dbReference>
<protein>
    <submittedName>
        <fullName evidence="2">Uncharacterized protein</fullName>
    </submittedName>
</protein>
<feature type="transmembrane region" description="Helical" evidence="1">
    <location>
        <begin position="100"/>
        <end position="121"/>
    </location>
</feature>
<sequence>MERIERTAELSVLRALAFIGFGITILMMGLSYDAALAFLIGANLSILLAAILVLRGLTAPRRDSRSTHAWIMLGGDFGGVPRERVQAVLGLILQRVYYKYALRAGIIGMILWGISAAIRFAL</sequence>
<keyword evidence="1" id="KW-0472">Membrane</keyword>
<evidence type="ECO:0000313" key="2">
    <source>
        <dbReference type="EMBL" id="MBB3064880.1"/>
    </source>
</evidence>
<comment type="caution">
    <text evidence="2">The sequence shown here is derived from an EMBL/GenBank/DDBJ whole genome shotgun (WGS) entry which is preliminary data.</text>
</comment>
<dbReference type="Proteomes" id="UP000581135">
    <property type="component" value="Unassembled WGS sequence"/>
</dbReference>
<name>A0A839ST38_9PROT</name>
<reference evidence="2 3" key="1">
    <citation type="submission" date="2020-08" db="EMBL/GenBank/DDBJ databases">
        <title>Genomic Encyclopedia of Type Strains, Phase III (KMG-III): the genomes of soil and plant-associated and newly described type strains.</title>
        <authorList>
            <person name="Whitman W."/>
        </authorList>
    </citation>
    <scope>NUCLEOTIDE SEQUENCE [LARGE SCALE GENOMIC DNA]</scope>
    <source>
        <strain evidence="2 3">CECT 8803</strain>
    </source>
</reference>
<proteinExistence type="predicted"/>
<evidence type="ECO:0000313" key="3">
    <source>
        <dbReference type="Proteomes" id="UP000581135"/>
    </source>
</evidence>
<feature type="transmembrane region" description="Helical" evidence="1">
    <location>
        <begin position="36"/>
        <end position="57"/>
    </location>
</feature>
<dbReference type="EMBL" id="JACHXA010000002">
    <property type="protein sequence ID" value="MBB3064880.1"/>
    <property type="molecule type" value="Genomic_DNA"/>
</dbReference>
<accession>A0A839ST38</accession>
<gene>
    <name evidence="2" type="ORF">FHR98_001152</name>
</gene>
<keyword evidence="1" id="KW-1133">Transmembrane helix</keyword>